<feature type="domain" description="EamA" evidence="7">
    <location>
        <begin position="166"/>
        <end position="312"/>
    </location>
</feature>
<feature type="chain" id="PRO_5037617860" description="EamA domain-containing protein" evidence="6">
    <location>
        <begin position="20"/>
        <end position="353"/>
    </location>
</feature>
<evidence type="ECO:0000256" key="1">
    <source>
        <dbReference type="ARBA" id="ARBA00004141"/>
    </source>
</evidence>
<feature type="transmembrane region" description="Helical" evidence="5">
    <location>
        <begin position="295"/>
        <end position="318"/>
    </location>
</feature>
<accession>A0A913Y5B6</accession>
<feature type="signal peptide" evidence="6">
    <location>
        <begin position="1"/>
        <end position="19"/>
    </location>
</feature>
<reference evidence="8" key="1">
    <citation type="submission" date="2022-11" db="UniProtKB">
        <authorList>
            <consortium name="EnsemblMetazoa"/>
        </authorList>
    </citation>
    <scope>IDENTIFICATION</scope>
</reference>
<dbReference type="OMA" id="MVGVQFI"/>
<keyword evidence="3 5" id="KW-1133">Transmembrane helix</keyword>
<protein>
    <recommendedName>
        <fullName evidence="7">EamA domain-containing protein</fullName>
    </recommendedName>
</protein>
<feature type="transmembrane region" description="Helical" evidence="5">
    <location>
        <begin position="240"/>
        <end position="258"/>
    </location>
</feature>
<dbReference type="InterPro" id="IPR037185">
    <property type="entry name" value="EmrE-like"/>
</dbReference>
<dbReference type="KEGG" id="epa:110252461"/>
<feature type="transmembrane region" description="Helical" evidence="5">
    <location>
        <begin position="162"/>
        <end position="184"/>
    </location>
</feature>
<dbReference type="AlphaFoldDB" id="A0A913Y5B6"/>
<dbReference type="Pfam" id="PF00892">
    <property type="entry name" value="EamA"/>
    <property type="match status" value="2"/>
</dbReference>
<proteinExistence type="predicted"/>
<dbReference type="RefSeq" id="XP_020914949.1">
    <property type="nucleotide sequence ID" value="XM_021059290.2"/>
</dbReference>
<evidence type="ECO:0000256" key="3">
    <source>
        <dbReference type="ARBA" id="ARBA00022989"/>
    </source>
</evidence>
<evidence type="ECO:0000256" key="6">
    <source>
        <dbReference type="SAM" id="SignalP"/>
    </source>
</evidence>
<dbReference type="PANTHER" id="PTHR31218">
    <property type="entry name" value="WAT1-RELATED PROTEIN"/>
    <property type="match status" value="1"/>
</dbReference>
<evidence type="ECO:0000256" key="4">
    <source>
        <dbReference type="ARBA" id="ARBA00023136"/>
    </source>
</evidence>
<evidence type="ECO:0000313" key="8">
    <source>
        <dbReference type="EnsemblMetazoa" id="XP_020914949.1"/>
    </source>
</evidence>
<dbReference type="GeneID" id="110252461"/>
<evidence type="ECO:0000259" key="7">
    <source>
        <dbReference type="Pfam" id="PF00892"/>
    </source>
</evidence>
<evidence type="ECO:0000256" key="5">
    <source>
        <dbReference type="SAM" id="Phobius"/>
    </source>
</evidence>
<evidence type="ECO:0000256" key="2">
    <source>
        <dbReference type="ARBA" id="ARBA00022692"/>
    </source>
</evidence>
<comment type="subcellular location">
    <subcellularLocation>
        <location evidence="1">Membrane</location>
        <topology evidence="1">Multi-pass membrane protein</topology>
    </subcellularLocation>
</comment>
<name>A0A913Y5B6_EXADI</name>
<evidence type="ECO:0000313" key="9">
    <source>
        <dbReference type="Proteomes" id="UP000887567"/>
    </source>
</evidence>
<dbReference type="GO" id="GO:0016020">
    <property type="term" value="C:membrane"/>
    <property type="evidence" value="ECO:0007669"/>
    <property type="project" value="UniProtKB-SubCell"/>
</dbReference>
<dbReference type="Proteomes" id="UP000887567">
    <property type="component" value="Unplaced"/>
</dbReference>
<feature type="transmembrane region" description="Helical" evidence="5">
    <location>
        <begin position="70"/>
        <end position="90"/>
    </location>
</feature>
<keyword evidence="6" id="KW-0732">Signal</keyword>
<dbReference type="GO" id="GO:0022857">
    <property type="term" value="F:transmembrane transporter activity"/>
    <property type="evidence" value="ECO:0007669"/>
    <property type="project" value="InterPro"/>
</dbReference>
<sequence>MASMCLVLVALVVIQLGFGAYGVVVAKFAVKSKADPLIFSMIRDAGAFPVILLAGFISERRLDVPKLRELPMFAILGFVGMFGNQLPYILGIYYTSANIASIFQPSIPVWTAILAVITRMEPLPPINKAHGWAKILGILLATTGAVTMVLDKVKSEKGEMKSSYGLGYLFLIINTLCTAIYMLLQKKLIFNKVDSPWKQKPITLTAWSYLFGTIFMALSSLYYVFTNQFEKFTYFPQEEIYPIIYAIFVASSLCYMLITWCNMQISATVVTATWPLQVLFCAVLSYVILDEVLTTLEYIGALLIISGLFAVIWSSYVLEKEIETQSKESYGYVRVSDGDGFIPETEPKTQKIN</sequence>
<keyword evidence="9" id="KW-1185">Reference proteome</keyword>
<organism evidence="8 9">
    <name type="scientific">Exaiptasia diaphana</name>
    <name type="common">Tropical sea anemone</name>
    <name type="synonym">Aiptasia pulchella</name>
    <dbReference type="NCBI Taxonomy" id="2652724"/>
    <lineage>
        <taxon>Eukaryota</taxon>
        <taxon>Metazoa</taxon>
        <taxon>Cnidaria</taxon>
        <taxon>Anthozoa</taxon>
        <taxon>Hexacorallia</taxon>
        <taxon>Actiniaria</taxon>
        <taxon>Aiptasiidae</taxon>
        <taxon>Exaiptasia</taxon>
    </lineage>
</organism>
<feature type="transmembrane region" description="Helical" evidence="5">
    <location>
        <begin position="265"/>
        <end position="289"/>
    </location>
</feature>
<dbReference type="SUPFAM" id="SSF103481">
    <property type="entry name" value="Multidrug resistance efflux transporter EmrE"/>
    <property type="match status" value="2"/>
</dbReference>
<keyword evidence="4 5" id="KW-0472">Membrane</keyword>
<feature type="transmembrane region" description="Helical" evidence="5">
    <location>
        <begin position="204"/>
        <end position="225"/>
    </location>
</feature>
<feature type="domain" description="EamA" evidence="7">
    <location>
        <begin position="16"/>
        <end position="141"/>
    </location>
</feature>
<feature type="transmembrane region" description="Helical" evidence="5">
    <location>
        <begin position="102"/>
        <end position="120"/>
    </location>
</feature>
<keyword evidence="2 5" id="KW-0812">Transmembrane</keyword>
<feature type="transmembrane region" description="Helical" evidence="5">
    <location>
        <begin position="132"/>
        <end position="150"/>
    </location>
</feature>
<dbReference type="InterPro" id="IPR000620">
    <property type="entry name" value="EamA_dom"/>
</dbReference>
<dbReference type="OrthoDB" id="1728340at2759"/>
<dbReference type="EnsemblMetazoa" id="XM_021059290.2">
    <property type="protein sequence ID" value="XP_020914949.1"/>
    <property type="gene ID" value="LOC110252461"/>
</dbReference>
<feature type="transmembrane region" description="Helical" evidence="5">
    <location>
        <begin position="38"/>
        <end position="58"/>
    </location>
</feature>
<dbReference type="InterPro" id="IPR030184">
    <property type="entry name" value="WAT1-related"/>
</dbReference>